<comment type="similarity">
    <text evidence="10">Belongs to the RecC family.</text>
</comment>
<evidence type="ECO:0000256" key="4">
    <source>
        <dbReference type="ARBA" id="ARBA00022801"/>
    </source>
</evidence>
<keyword evidence="8 10" id="KW-0238">DNA-binding</keyword>
<dbReference type="PIRSF" id="PIRSF000980">
    <property type="entry name" value="RecC"/>
    <property type="match status" value="1"/>
</dbReference>
<keyword evidence="5 10" id="KW-0347">Helicase</keyword>
<evidence type="ECO:0000256" key="2">
    <source>
        <dbReference type="ARBA" id="ARBA00022741"/>
    </source>
</evidence>
<dbReference type="NCBIfam" id="TIGR01450">
    <property type="entry name" value="recC"/>
    <property type="match status" value="1"/>
</dbReference>
<evidence type="ECO:0000256" key="10">
    <source>
        <dbReference type="HAMAP-Rule" id="MF_01486"/>
    </source>
</evidence>
<comment type="function">
    <text evidence="10">A helicase/nuclease that prepares dsDNA breaks (DSB) for recombinational DNA repair. Binds to DSBs and unwinds DNA via a highly rapid and processive ATP-dependent bidirectional helicase activity. Unwinds dsDNA until it encounters a Chi (crossover hotspot instigator) sequence from the 3' direction. Cuts ssDNA a few nucleotides 3' to the Chi site. The properties and activities of the enzyme are changed at Chi. The Chi-altered holoenzyme produces a long 3'-ssDNA overhang and facilitates RecA-binding to the ssDNA for homologous DNA recombination and repair. Holoenzyme degrades any linearized DNA that is unable to undergo homologous recombination. In the holoenzyme this subunit recognizes the wild-type Chi sequence, and when added to isolated RecB increases its ATP-dependent helicase processivity.</text>
</comment>
<dbReference type="InterPro" id="IPR041500">
    <property type="entry name" value="RecC_C"/>
</dbReference>
<evidence type="ECO:0000313" key="12">
    <source>
        <dbReference type="EMBL" id="GAA4125118.1"/>
    </source>
</evidence>
<evidence type="ECO:0000256" key="7">
    <source>
        <dbReference type="ARBA" id="ARBA00022840"/>
    </source>
</evidence>
<dbReference type="EMBL" id="BAAAZH010000026">
    <property type="protein sequence ID" value="GAA4125118.1"/>
    <property type="molecule type" value="Genomic_DNA"/>
</dbReference>
<evidence type="ECO:0000256" key="9">
    <source>
        <dbReference type="ARBA" id="ARBA00023204"/>
    </source>
</evidence>
<dbReference type="InterPro" id="IPR006697">
    <property type="entry name" value="RecC"/>
</dbReference>
<keyword evidence="6 10" id="KW-0269">Exonuclease</keyword>
<accession>A0ABP7XSX8</accession>
<evidence type="ECO:0000256" key="5">
    <source>
        <dbReference type="ARBA" id="ARBA00022806"/>
    </source>
</evidence>
<evidence type="ECO:0000256" key="1">
    <source>
        <dbReference type="ARBA" id="ARBA00022722"/>
    </source>
</evidence>
<dbReference type="InterPro" id="IPR011335">
    <property type="entry name" value="Restrct_endonuc-II-like"/>
</dbReference>
<dbReference type="Proteomes" id="UP001501495">
    <property type="component" value="Unassembled WGS sequence"/>
</dbReference>
<keyword evidence="3 10" id="KW-0227">DNA damage</keyword>
<keyword evidence="7 10" id="KW-0067">ATP-binding</keyword>
<dbReference type="Gene3D" id="3.40.50.300">
    <property type="entry name" value="P-loop containing nucleotide triphosphate hydrolases"/>
    <property type="match status" value="2"/>
</dbReference>
<feature type="domain" description="RecC C-terminal" evidence="11">
    <location>
        <begin position="849"/>
        <end position="1079"/>
    </location>
</feature>
<gene>
    <name evidence="10 12" type="primary">recC</name>
    <name evidence="12" type="ORF">GCM10022215_33340</name>
</gene>
<dbReference type="InterPro" id="IPR013986">
    <property type="entry name" value="DExx_box_DNA_helicase_dom_sf"/>
</dbReference>
<dbReference type="SUPFAM" id="SSF52540">
    <property type="entry name" value="P-loop containing nucleoside triphosphate hydrolases"/>
    <property type="match status" value="2"/>
</dbReference>
<keyword evidence="13" id="KW-1185">Reference proteome</keyword>
<keyword evidence="1 10" id="KW-0540">Nuclease</keyword>
<proteinExistence type="inferred from homology"/>
<dbReference type="PANTHER" id="PTHR30591">
    <property type="entry name" value="RECBCD ENZYME SUBUNIT RECC"/>
    <property type="match status" value="1"/>
</dbReference>
<dbReference type="Gene3D" id="1.10.10.160">
    <property type="match status" value="1"/>
</dbReference>
<name>A0ABP7XSX8_9ACTN</name>
<evidence type="ECO:0000313" key="13">
    <source>
        <dbReference type="Proteomes" id="UP001501495"/>
    </source>
</evidence>
<dbReference type="Pfam" id="PF17946">
    <property type="entry name" value="RecC_C"/>
    <property type="match status" value="1"/>
</dbReference>
<comment type="miscellaneous">
    <text evidence="10">In the RecBCD complex, RecB has a slow 3'-5' helicase, an exonuclease activity and loads RecA onto ssDNA, RecD has a fast 5'-3' helicase activity, while RecC stimulates the ATPase and processivity of the RecB helicase and contributes to recognition of the Chi site.</text>
</comment>
<keyword evidence="2 10" id="KW-0547">Nucleotide-binding</keyword>
<evidence type="ECO:0000256" key="6">
    <source>
        <dbReference type="ARBA" id="ARBA00022839"/>
    </source>
</evidence>
<dbReference type="InterPro" id="IPR027417">
    <property type="entry name" value="P-loop_NTPase"/>
</dbReference>
<dbReference type="Pfam" id="PF04257">
    <property type="entry name" value="Exonuc_V_gamma"/>
    <property type="match status" value="1"/>
</dbReference>
<dbReference type="Gene3D" id="3.40.50.10930">
    <property type="match status" value="1"/>
</dbReference>
<keyword evidence="9 10" id="KW-0234">DNA repair</keyword>
<sequence>MEDRPDLSERSAKLARVPLHLHRASRTDQLADALGDLLAVPPADPFAGEVVVVPAAGVERWLSQRLAHRLGTAPGRGDGVCAGVEFRSPWSLLAELTGTRDDDPWSPEALLWPLLQTLDEVLDEPWALPLARHLGARDAEPAEAELRRGRRLALAQRLARLFAGYAGQRPGVLAAWAAGQATDGVLDLPADLAWQPPLWRALADRVGGPTPVERHAAALAALRAGGAGLPLPARLSLFGHTRLALPDVELLSALGEHRDVHLWLPVPSAAAWERLARDAAVGPVPRADDTGHRLLTHPLLATLGRDVRELQRVLATVAPELAPVPPDPDVPDTLLGWLQRDLRADAVPTAQQREARRLRPDDRSVQVHACHGAARQIEVLREVLLGLLADDPTLEPRDIVVLCPDIETYAPLVAAGFGLADLEGAAGPAGAAGAAGPEAAHPAHRLRVRLADRALSRTNPLLGVLTALLDLAGGRATASEVVDLAHAEPVRRRFGFGDDDLQQLVDWVRVSGVRWAFDAEHRRPVGLGDYVANTWEFGLDRLLTGVAMSADTAAWLDRVLPLDDVGSGQVELVGRFVEFVERLRTLTDRLVGAHPLGHWLDVLTGALEVLTAVGADDAWQVGQAQRELGRLRETALAREGLGLTLRLPDVRALLADRLGGRPTRANFRTGTLTVCTMVPMRSVPHRVVCLVGLDDGAFPRVGIPDGDDVLARHPRTGERDARSEDRQLLLDALLAATETLVITYTGADEYAGQPRPPAVPLGEILDALDRTASAGSVVEGAPRSVAAAVTVHHPLQPFDARNHEPGALVPDGRPFSFDPATLRGARSARRPRVAVPGLLDEPLPPAPADDVLLDDLLAFWKNPAGGFVRQRLDLALRDDDEPLDDALPVEIDELTRWSVGDRVLRDLLDGIDPARVRDQEWRRGVLPPKWLGWRILGDVLTRAEPIAAEARRLRTRPPRAVDVDVDLGGGRRLRGTVPQVYGDRLVPASYSRLGATHRLQSWIRLLALAASDEDTAWTAHTLGRHPNSRSRDPVGVSLLGPLDYRALDHLRDLVALRDAGLQEPLPLPLKASMSYARKRRTHTAVAEALDAVTRYEWADGRFPGECSDPAHALLWPDRAFPGLGPARPGEQADGETTRFGSLALRVWSPLLIAEQGSW</sequence>
<evidence type="ECO:0000256" key="3">
    <source>
        <dbReference type="ARBA" id="ARBA00022763"/>
    </source>
</evidence>
<organism evidence="12 13">
    <name type="scientific">Nocardioides fonticola</name>
    <dbReference type="NCBI Taxonomy" id="450363"/>
    <lineage>
        <taxon>Bacteria</taxon>
        <taxon>Bacillati</taxon>
        <taxon>Actinomycetota</taxon>
        <taxon>Actinomycetes</taxon>
        <taxon>Propionibacteriales</taxon>
        <taxon>Nocardioidaceae</taxon>
        <taxon>Nocardioides</taxon>
    </lineage>
</organism>
<evidence type="ECO:0000256" key="8">
    <source>
        <dbReference type="ARBA" id="ARBA00023125"/>
    </source>
</evidence>
<comment type="caution">
    <text evidence="12">The sequence shown here is derived from an EMBL/GenBank/DDBJ whole genome shotgun (WGS) entry which is preliminary data.</text>
</comment>
<comment type="subunit">
    <text evidence="10">Heterotrimer of RecB, RecC and RecD. All subunits contribute to DNA-binding.</text>
</comment>
<dbReference type="HAMAP" id="MF_01486">
    <property type="entry name" value="RecC"/>
    <property type="match status" value="1"/>
</dbReference>
<dbReference type="SUPFAM" id="SSF52980">
    <property type="entry name" value="Restriction endonuclease-like"/>
    <property type="match status" value="1"/>
</dbReference>
<evidence type="ECO:0000259" key="11">
    <source>
        <dbReference type="Pfam" id="PF17946"/>
    </source>
</evidence>
<reference evidence="13" key="1">
    <citation type="journal article" date="2019" name="Int. J. Syst. Evol. Microbiol.">
        <title>The Global Catalogue of Microorganisms (GCM) 10K type strain sequencing project: providing services to taxonomists for standard genome sequencing and annotation.</title>
        <authorList>
            <consortium name="The Broad Institute Genomics Platform"/>
            <consortium name="The Broad Institute Genome Sequencing Center for Infectious Disease"/>
            <person name="Wu L."/>
            <person name="Ma J."/>
        </authorList>
    </citation>
    <scope>NUCLEOTIDE SEQUENCE [LARGE SCALE GENOMIC DNA]</scope>
    <source>
        <strain evidence="13">JCM 16703</strain>
    </source>
</reference>
<protein>
    <recommendedName>
        <fullName evidence="10">RecBCD enzyme subunit RecC</fullName>
    </recommendedName>
    <alternativeName>
        <fullName evidence="10">Exonuclease V subunit RecC</fullName>
        <shortName evidence="10">ExoV subunit RecC</shortName>
    </alternativeName>
    <alternativeName>
        <fullName evidence="10">Helicase/nuclease RecBCD subunit RecC</fullName>
    </alternativeName>
</protein>
<keyword evidence="4 10" id="KW-0378">Hydrolase</keyword>
<dbReference type="PANTHER" id="PTHR30591:SF1">
    <property type="entry name" value="RECBCD ENZYME SUBUNIT RECC"/>
    <property type="match status" value="1"/>
</dbReference>